<evidence type="ECO:0000259" key="7">
    <source>
        <dbReference type="PROSITE" id="PS50850"/>
    </source>
</evidence>
<sequence>MEGSKRVPWLYNFRSSETFIVIVVSIAIFTDVFIYGMIVPIVPVALVKRAGAREEEAQSWVSILLAIYGATLLVGSPLFGYFADYGRLRRLPFIVGLIALAASTALFVVARSLPVLIIARGLQGFSGAAVWVVGLAIIADNVPPDRVAEAMGHTSIALTWGSLLGPTIGGVMYEKLGFYGTFAIPTGLIIVDVVLRFAMIEEAGAIQPDKAGLDSAVDGYRSPLYGTFGRQDEEYSEYFSSGEDTASEQGLLIRASNPCFDHPCRAHQKDATVFDLLRTPRLPLALIATVVMGIIFSGLETTLPLFVMETFKWSSSGAGLIFATTAIPSFAGVYVGKLISRTGARIPGLFAFTIAAISWISMRFVTNDTAGSITLLIILLLVQGLSIVFVEITAMTEVFKVVDDHEIEFPGAFGERSPVAQAYALFNMAFAGGQLLGPILAGGIRVWAGWNTMTLVIGLVCGLTAIPMGLYSGAPLRDTEDTWHDGI</sequence>
<evidence type="ECO:0000256" key="3">
    <source>
        <dbReference type="ARBA" id="ARBA00022692"/>
    </source>
</evidence>
<organism evidence="8 9">
    <name type="scientific">Penicillium brasilianum</name>
    <dbReference type="NCBI Taxonomy" id="104259"/>
    <lineage>
        <taxon>Eukaryota</taxon>
        <taxon>Fungi</taxon>
        <taxon>Dikarya</taxon>
        <taxon>Ascomycota</taxon>
        <taxon>Pezizomycotina</taxon>
        <taxon>Eurotiomycetes</taxon>
        <taxon>Eurotiomycetidae</taxon>
        <taxon>Eurotiales</taxon>
        <taxon>Aspergillaceae</taxon>
        <taxon>Penicillium</taxon>
    </lineage>
</organism>
<keyword evidence="3 6" id="KW-0812">Transmembrane</keyword>
<evidence type="ECO:0000256" key="6">
    <source>
        <dbReference type="SAM" id="Phobius"/>
    </source>
</evidence>
<gene>
    <name evidence="8" type="ORF">PMG11_06305</name>
</gene>
<feature type="transmembrane region" description="Helical" evidence="6">
    <location>
        <begin position="450"/>
        <end position="471"/>
    </location>
</feature>
<dbReference type="InterPro" id="IPR036259">
    <property type="entry name" value="MFS_trans_sf"/>
</dbReference>
<evidence type="ECO:0000256" key="1">
    <source>
        <dbReference type="ARBA" id="ARBA00004141"/>
    </source>
</evidence>
<dbReference type="InterPro" id="IPR050930">
    <property type="entry name" value="MFS_Vesicular_Transporter"/>
</dbReference>
<feature type="transmembrane region" description="Helical" evidence="6">
    <location>
        <begin position="371"/>
        <end position="390"/>
    </location>
</feature>
<evidence type="ECO:0000256" key="2">
    <source>
        <dbReference type="ARBA" id="ARBA00022448"/>
    </source>
</evidence>
<feature type="transmembrane region" description="Helical" evidence="6">
    <location>
        <begin position="20"/>
        <end position="47"/>
    </location>
</feature>
<keyword evidence="2" id="KW-0813">Transport</keyword>
<feature type="domain" description="Major facilitator superfamily (MFS) profile" evidence="7">
    <location>
        <begin position="20"/>
        <end position="476"/>
    </location>
</feature>
<dbReference type="GO" id="GO:0016020">
    <property type="term" value="C:membrane"/>
    <property type="evidence" value="ECO:0007669"/>
    <property type="project" value="UniProtKB-SubCell"/>
</dbReference>
<dbReference type="AlphaFoldDB" id="A0A0F7TRI9"/>
<keyword evidence="9" id="KW-1185">Reference proteome</keyword>
<dbReference type="Pfam" id="PF07690">
    <property type="entry name" value="MFS_1"/>
    <property type="match status" value="1"/>
</dbReference>
<dbReference type="PANTHER" id="PTHR23506:SF23">
    <property type="entry name" value="GH10249P"/>
    <property type="match status" value="1"/>
</dbReference>
<comment type="subcellular location">
    <subcellularLocation>
        <location evidence="1">Membrane</location>
        <topology evidence="1">Multi-pass membrane protein</topology>
    </subcellularLocation>
</comment>
<protein>
    <recommendedName>
        <fullName evidence="7">Major facilitator superfamily (MFS) profile domain-containing protein</fullName>
    </recommendedName>
</protein>
<feature type="transmembrane region" description="Helical" evidence="6">
    <location>
        <begin position="176"/>
        <end position="195"/>
    </location>
</feature>
<reference evidence="9" key="1">
    <citation type="journal article" date="2015" name="Genome Announc.">
        <title>Draft genome sequence of the fungus Penicillium brasilianum MG11.</title>
        <authorList>
            <person name="Horn F."/>
            <person name="Linde J."/>
            <person name="Mattern D.J."/>
            <person name="Walther G."/>
            <person name="Guthke R."/>
            <person name="Brakhage A.A."/>
            <person name="Valiante V."/>
        </authorList>
    </citation>
    <scope>NUCLEOTIDE SEQUENCE [LARGE SCALE GENOMIC DNA]</scope>
    <source>
        <strain evidence="9">MG11</strain>
    </source>
</reference>
<dbReference type="InterPro" id="IPR020846">
    <property type="entry name" value="MFS_dom"/>
</dbReference>
<proteinExistence type="predicted"/>
<dbReference type="PANTHER" id="PTHR23506">
    <property type="entry name" value="GH10249P"/>
    <property type="match status" value="1"/>
</dbReference>
<feature type="transmembrane region" description="Helical" evidence="6">
    <location>
        <begin position="284"/>
        <end position="307"/>
    </location>
</feature>
<dbReference type="InterPro" id="IPR011701">
    <property type="entry name" value="MFS"/>
</dbReference>
<dbReference type="SUPFAM" id="SSF103473">
    <property type="entry name" value="MFS general substrate transporter"/>
    <property type="match status" value="1"/>
</dbReference>
<feature type="transmembrane region" description="Helical" evidence="6">
    <location>
        <begin position="313"/>
        <end position="334"/>
    </location>
</feature>
<dbReference type="OrthoDB" id="5086884at2759"/>
<feature type="transmembrane region" description="Helical" evidence="6">
    <location>
        <begin position="346"/>
        <end position="365"/>
    </location>
</feature>
<dbReference type="STRING" id="104259.A0A0F7TRI9"/>
<dbReference type="EMBL" id="CDHK01000005">
    <property type="protein sequence ID" value="CEJ57617.1"/>
    <property type="molecule type" value="Genomic_DNA"/>
</dbReference>
<feature type="transmembrane region" description="Helical" evidence="6">
    <location>
        <begin position="59"/>
        <end position="79"/>
    </location>
</feature>
<dbReference type="CDD" id="cd17325">
    <property type="entry name" value="MFS_MdtG_SLC18_like"/>
    <property type="match status" value="1"/>
</dbReference>
<evidence type="ECO:0000256" key="4">
    <source>
        <dbReference type="ARBA" id="ARBA00022989"/>
    </source>
</evidence>
<feature type="transmembrane region" description="Helical" evidence="6">
    <location>
        <begin position="423"/>
        <end position="444"/>
    </location>
</feature>
<dbReference type="PRINTS" id="PR01036">
    <property type="entry name" value="TCRTETB"/>
</dbReference>
<name>A0A0F7TRI9_PENBI</name>
<dbReference type="Gene3D" id="1.20.1250.20">
    <property type="entry name" value="MFS general substrate transporter like domains"/>
    <property type="match status" value="1"/>
</dbReference>
<dbReference type="PROSITE" id="PS50850">
    <property type="entry name" value="MFS"/>
    <property type="match status" value="1"/>
</dbReference>
<evidence type="ECO:0000256" key="5">
    <source>
        <dbReference type="ARBA" id="ARBA00023136"/>
    </source>
</evidence>
<feature type="transmembrane region" description="Helical" evidence="6">
    <location>
        <begin position="117"/>
        <end position="139"/>
    </location>
</feature>
<dbReference type="GO" id="GO:0022857">
    <property type="term" value="F:transmembrane transporter activity"/>
    <property type="evidence" value="ECO:0007669"/>
    <property type="project" value="InterPro"/>
</dbReference>
<keyword evidence="4 6" id="KW-1133">Transmembrane helix</keyword>
<evidence type="ECO:0000313" key="9">
    <source>
        <dbReference type="Proteomes" id="UP000042958"/>
    </source>
</evidence>
<feature type="transmembrane region" description="Helical" evidence="6">
    <location>
        <begin position="91"/>
        <end position="110"/>
    </location>
</feature>
<dbReference type="Proteomes" id="UP000042958">
    <property type="component" value="Unassembled WGS sequence"/>
</dbReference>
<evidence type="ECO:0000313" key="8">
    <source>
        <dbReference type="EMBL" id="CEJ57617.1"/>
    </source>
</evidence>
<keyword evidence="5 6" id="KW-0472">Membrane</keyword>
<accession>A0A0F7TRI9</accession>